<accession>A0A6M6E1F1</accession>
<gene>
    <name evidence="8" type="ORF">FDZ14_32910</name>
</gene>
<evidence type="ECO:0000256" key="7">
    <source>
        <dbReference type="SAM" id="Phobius"/>
    </source>
</evidence>
<dbReference type="GO" id="GO:0003677">
    <property type="term" value="F:DNA binding"/>
    <property type="evidence" value="ECO:0007669"/>
    <property type="project" value="UniProtKB-KW"/>
</dbReference>
<feature type="transmembrane region" description="Helical" evidence="7">
    <location>
        <begin position="5"/>
        <end position="28"/>
    </location>
</feature>
<keyword evidence="5 7" id="KW-1133">Transmembrane helix</keyword>
<feature type="transmembrane region" description="Helical" evidence="7">
    <location>
        <begin position="48"/>
        <end position="68"/>
    </location>
</feature>
<reference evidence="8 9" key="1">
    <citation type="submission" date="2019-10" db="EMBL/GenBank/DDBJ databases">
        <title>Complete genome sequences for adaption low water activity.</title>
        <authorList>
            <person name="Zhao L."/>
            <person name="Zhong J."/>
        </authorList>
    </citation>
    <scope>NUCLEOTIDE SEQUENCE [LARGE SCALE GENOMIC DNA]</scope>
    <source>
        <strain evidence="8 9">FDU301</strain>
        <plasmid evidence="9">pfdu301a</plasmid>
    </source>
</reference>
<organism evidence="8 9">
    <name type="scientific">Priestia megaterium</name>
    <name type="common">Bacillus megaterium</name>
    <dbReference type="NCBI Taxonomy" id="1404"/>
    <lineage>
        <taxon>Bacteria</taxon>
        <taxon>Bacillati</taxon>
        <taxon>Bacillota</taxon>
        <taxon>Bacilli</taxon>
        <taxon>Bacillales</taxon>
        <taxon>Bacillaceae</taxon>
        <taxon>Priestia</taxon>
    </lineage>
</organism>
<evidence type="ECO:0000256" key="1">
    <source>
        <dbReference type="ARBA" id="ARBA00004651"/>
    </source>
</evidence>
<dbReference type="NCBIfam" id="NF045973">
    <property type="entry name" value="conju_CD1115"/>
    <property type="match status" value="1"/>
</dbReference>
<dbReference type="AlphaFoldDB" id="A0A6M6E1F1"/>
<name>A0A6M6E1F1_PRIMG</name>
<dbReference type="InterPro" id="IPR003688">
    <property type="entry name" value="TraG/VirD4"/>
</dbReference>
<evidence type="ECO:0000256" key="2">
    <source>
        <dbReference type="ARBA" id="ARBA00008806"/>
    </source>
</evidence>
<keyword evidence="4 7" id="KW-0812">Transmembrane</keyword>
<dbReference type="EMBL" id="CP045273">
    <property type="protein sequence ID" value="QJX80893.1"/>
    <property type="molecule type" value="Genomic_DNA"/>
</dbReference>
<proteinExistence type="inferred from homology"/>
<dbReference type="Gene3D" id="3.40.50.300">
    <property type="entry name" value="P-loop containing nucleotide triphosphate hydrolases"/>
    <property type="match status" value="2"/>
</dbReference>
<keyword evidence="8" id="KW-0614">Plasmid</keyword>
<evidence type="ECO:0000256" key="6">
    <source>
        <dbReference type="ARBA" id="ARBA00023136"/>
    </source>
</evidence>
<comment type="subcellular location">
    <subcellularLocation>
        <location evidence="1">Cell membrane</location>
        <topology evidence="1">Multi-pass membrane protein</topology>
    </subcellularLocation>
</comment>
<dbReference type="Pfam" id="PF02534">
    <property type="entry name" value="T4SS-DNA_transf"/>
    <property type="match status" value="1"/>
</dbReference>
<dbReference type="Proteomes" id="UP000501076">
    <property type="component" value="Plasmid pFDU301A"/>
</dbReference>
<geneLocation type="plasmid" evidence="9">
    <name>pfdu301a</name>
</geneLocation>
<sequence>MKNHFFSIGIAVLILISATITNIVLSFFEMGLSDIMQSIMYGDTTPLIVFIAVTIVLAAVLGISLMLLSKKFGMGFKKGKQLGTSKLASLKDLKDITGNDGVILGKKVRLSANHSYSHILLTGVTGSGKSSSFFIPNLVSNPESSFVVTDPKLELFRKTAMTNLAQGKRVLVFSPFKKETLKYNPLALCRGETEVRELAQTLLVNGNAAVEATTGQKSGGSEWISMSTPLLSAFLIFVKMLDAPKNTISYALNLIIENDLDTLKFMIEDSHPVAEKQFNIFLQSAGSEQTAASIKTVLATNLQMFVDPLIENLTSENEIDPGMLRDRPTVLYVGVPEHRSDFMSPLMAPFYSQLIGRLIEIEGVPVQFYLDEFANIGVINNIDKYLATIRSRKMSISIGIQSINQLKQKYGQETTGTILDNLKTKIILPGSAYETADYYSKLIGNEEISTYGSSDSRGEKSFSENKTRRELYSPDEIRRLPDGKVLIVTDNKNPFLDEQDRYYENPRYLELTKKEADVDQYVGWYRSKLDAQKNRP</sequence>
<dbReference type="PANTHER" id="PTHR37937:SF1">
    <property type="entry name" value="CONJUGATIVE TRANSFER: DNA TRANSPORT"/>
    <property type="match status" value="1"/>
</dbReference>
<evidence type="ECO:0000313" key="9">
    <source>
        <dbReference type="Proteomes" id="UP000501076"/>
    </source>
</evidence>
<dbReference type="SUPFAM" id="SSF52540">
    <property type="entry name" value="P-loop containing nucleoside triphosphate hydrolases"/>
    <property type="match status" value="1"/>
</dbReference>
<dbReference type="CDD" id="cd01127">
    <property type="entry name" value="TrwB_TraG_TraD_VirD4"/>
    <property type="match status" value="1"/>
</dbReference>
<evidence type="ECO:0000256" key="3">
    <source>
        <dbReference type="ARBA" id="ARBA00022475"/>
    </source>
</evidence>
<protein>
    <submittedName>
        <fullName evidence="8">Type IV secretion system DNA-binding domain-containing protein</fullName>
    </submittedName>
</protein>
<evidence type="ECO:0000256" key="5">
    <source>
        <dbReference type="ARBA" id="ARBA00022989"/>
    </source>
</evidence>
<keyword evidence="3" id="KW-1003">Cell membrane</keyword>
<dbReference type="InterPro" id="IPR051539">
    <property type="entry name" value="T4SS-coupling_protein"/>
</dbReference>
<keyword evidence="8" id="KW-0238">DNA-binding</keyword>
<dbReference type="RefSeq" id="WP_171778893.1">
    <property type="nucleotide sequence ID" value="NZ_CP045273.1"/>
</dbReference>
<dbReference type="GO" id="GO:0005886">
    <property type="term" value="C:plasma membrane"/>
    <property type="evidence" value="ECO:0007669"/>
    <property type="project" value="UniProtKB-SubCell"/>
</dbReference>
<evidence type="ECO:0000313" key="8">
    <source>
        <dbReference type="EMBL" id="QJX80893.1"/>
    </source>
</evidence>
<dbReference type="InterPro" id="IPR027417">
    <property type="entry name" value="P-loop_NTPase"/>
</dbReference>
<comment type="similarity">
    <text evidence="2">Belongs to the VirD4/TraG family.</text>
</comment>
<keyword evidence="6 7" id="KW-0472">Membrane</keyword>
<dbReference type="PANTHER" id="PTHR37937">
    <property type="entry name" value="CONJUGATIVE TRANSFER: DNA TRANSPORT"/>
    <property type="match status" value="1"/>
</dbReference>
<evidence type="ECO:0000256" key="4">
    <source>
        <dbReference type="ARBA" id="ARBA00022692"/>
    </source>
</evidence>